<dbReference type="InterPro" id="IPR059177">
    <property type="entry name" value="GH29D-like_dom"/>
</dbReference>
<feature type="domain" description="SLH" evidence="1">
    <location>
        <begin position="2966"/>
        <end position="3029"/>
    </location>
</feature>
<keyword evidence="3" id="KW-1185">Reference proteome</keyword>
<organism evidence="2 3">
    <name type="scientific">Paenibacillus oryzae</name>
    <dbReference type="NCBI Taxonomy" id="1844972"/>
    <lineage>
        <taxon>Bacteria</taxon>
        <taxon>Bacillati</taxon>
        <taxon>Bacillota</taxon>
        <taxon>Bacilli</taxon>
        <taxon>Bacillales</taxon>
        <taxon>Paenibacillaceae</taxon>
        <taxon>Paenibacillus</taxon>
    </lineage>
</organism>
<dbReference type="PANTHER" id="PTHR43308:SF5">
    <property type="entry name" value="S-LAYER PROTEIN _ PEPTIDOGLYCAN ENDO-BETA-N-ACETYLGLUCOSAMINIDASE"/>
    <property type="match status" value="1"/>
</dbReference>
<name>A0A1A5YRR1_9BACL</name>
<dbReference type="PROSITE" id="PS51272">
    <property type="entry name" value="SLH"/>
    <property type="match status" value="2"/>
</dbReference>
<dbReference type="Pfam" id="PF13290">
    <property type="entry name" value="CHB_HEX_C_1"/>
    <property type="match status" value="2"/>
</dbReference>
<dbReference type="STRING" id="1844972.A7K91_07750"/>
<feature type="domain" description="SLH" evidence="1">
    <location>
        <begin position="2904"/>
        <end position="2965"/>
    </location>
</feature>
<sequence>MARNRKQALRAALIAFLTVAIVGSWMLAAGASGTKWSDYAETQWYDNFQLNDTYTIDSAAKLAGIAKLVNEGSVNGFSGKILKIAANIDLSAHEWVPIGTEEHPFRGTLYTPVGESYIITGLVIEDASAYAGLVGNAQDATIGGFSIGAGSRITLGSDSGTSALYVGSVVGRSGGNGTVYDLNSTVSISVYGNAQNLYVGGLAGFAEGTVSSSGYNGAINAEVQHVAAGGLVGYGGSSGLKIKRVTNTAAIAAESNAYSGSAIAGGIIGQSTGQLLMEEDSTPISNSGGITVISEGVSYAGGIVGKADSLVTFSGDTSNSGAIAIQSPLGELSAAGGLVGAITSELGNHPVNIHFAGSGNIVNNGGSNVYTGGIAGRLETSLVWQRDLQVGVDVFVSGASNVHTGGLIGFAGQQVQFLDSAHHTGSVTVERSSSSELNEAYTGGFIGFSDDRILLDSKAGGTYSSSGSISVTGDKGLYTGGIAGNRAFARTSGKANNVASTGNIDVSGSSLLYTGGYVGVVPADAADFGLYGLAYAGKVTVAAESSNNDEMVATGGIVGHYAKAEGDDALLADLSFSGQLYALGGGAFTYTGGIAGYVEKGDIQNASAGANAEEHALIESDGKLGGVAGFLNGSVDVAKVANATLVARTPNSDIGGVAAIASGTLAGARVGDPLGEDAASILIKVYLDNDGEDNLTAGGVVGRNEGSLVVKDSSIGGGSLLAEEGRSGYTLGGIVGAATAEAILGEPERPLEAKKLFIKGAASNSLLGGAVGRNGAVELYLTTEAVSIEAAGDELAAGGVIGLNEARNGVETTALKALRTSIEASGASIEAGGIAGRNTGRLVNAASTEGVITLTGASNSGGGIAGLNHGDIEDSSAVDLTLNGDVDGASLGGIAGVSRPLAADAPRPSITSSTVVSTETLLGTITQPNVRLGGIVGLSADTDIVDPVVKADNSDYVILTVKAPNSYAGGIVGESAGGSIKGAGNTTLPNVQQLFITTSTAAANARAGGIAGHADKTAIKGITGKSVNLNLAGSDTMAGGVAGHFQASDSAVISGIYMDMVSVKAVETAANSRLGGAIGLNDSRASDAGANPASASSTLQHTRIIGNLSNSNSPVVENRASNAIVGGLLGENRSLVANTSIIDKIVVSSRGNGSIVGGYAGVNRADGTLYYTYANANLSVQGQDVAVGGHTGLNEGQIMSSYVDIDVKSQASGTSSKAVPLGGLVGINKGLIDKSYAVSAVSSTGAYSVTGGLVGDQLAGTIRYSYAGKQVAASGASSFAGGFAGRIGGGEIKESYSAANVTSSGGALSGGFAGRYDNSSRALLYKTYYIKDDAVAINKDLPDFAAGEFNWLNAPGRLSTLLDETLRNRDAFPGLSGWDFNTIWRYGSLNAKYLYPELIRTANSGGGDGGTEVNASVNWYTRNIDALTFQITSEAELAGLASLVNGTVLGVERQDFAGRTIRLMNPVHIQSDDWISIGAGEATPFEGTFNGGGHLIDGLSVESGQDMSGLFGVIGEGATIEKVYLEPVSITGDGYAGSLAAINHGVITNVKVDIPDTFAIKGNIVGGFIGANTGTLEAVTLLFPQGASVEAVGRDAIAGAIVGDNSIDIKPELFSQLELLGTVRSSAQGAVLGGYIGQQAGDFSGFDITIDHSVAAEGQDSIAGGIIGRHLSGATENLNVLLGGGSIKAPADGTTAGAVTGVSASGNKLRNISLQGNPAAAPIIGGGILGGIVGQKTGMSGSQYDAEELSATGLLLTAPEEAASATMGGLFGKLVNGAANGLYAEGDIVPHASQGIVGGIAGEVRDSLLNNVESLVHISYEGVKGEAAIGGIAGVLAAADHDQAFDLEGSLPYYSGLYRGVAKGITLKAAGSGSSADIAIGGLIGKLDASVYFSEADADLSTAGALVAAMGGLAGESRGIIVQSESFGVLNAFTNTEQYTGGAVGYGEGGGIYYTYVTSGGKALKVQEPVTRLPQMPVAYAGGFIGLGNGVNMQGVSTDMPVTVTSDSKEDSVYAGGFAGAFGESSAAGTGSLKDGYAKGKVEVQAKSVVIAGGFAASINRYNVVDAYASGNVSITGFDTRTGGFAGAVERLAAVSNVYAGQQSLKATGVASATRAYIGGFAGYNDGAISGVYANAADIALSAAGASAYRGSLLGYQYREGSISDSQYAASLTPTGHDLGLSSQLEQKDRLAELALDTWQLRIDAGFLLNNGESEYLVQTPYQLFATALIGSEDTALDFYRLFNRAATEAPNAVIKLGADINLTNMRWKPYVNFRGEFDGANYAIRGLKVAASSGAQGFITTNHGSVVRLVLDNASVSTGSAGNDAAGLVAGINSASGIIADVQVKGASSGGNAGGIAGINDGAIEKANVHAEVKGSLLAGGIAGRNNGQLHLSSSSGTVAAPTAGGIAGENGDNGELNQVFSYGQIAASDPASANGGGLAGYSSGIITRSYFSGSVEATGSGFARAGGIAGHAAGGAISEVFNAGDVQASDNGIIARGRTFFGGIAGQKEAEASIQGGLYNKQMLKADTAYYNEAGVRVAGNADGQARGLSGRALTGNVLPEGLQADFWQSKAGFYPQLKAFGGSARSLISAAALTFDEPANVYSTIQSFTLSSSSDIPWTAAGASLRTFGTTITGTATTATGRISATAASASEPSKTIVIRKTAPIYEQTALPAVFAQAEATFKTSQRVDLTTEEQGGVIYYTLNGTTPVPGASSTMLYSGPLELRTTTTVTAIVTAVDKEASAPVKRTWKLEPGITLGGGGFIPEPEPKAEVTMTIGNREIPLDGKEPVKAAINSIVSLNVPSDVQVYYTVDGSEPTTASLRYNGEIWVTGNMTIKFITSKDKEVRTVNYVVRPAEFAIRSDAAQVRYMDASSTGKFRPDEAISRYELVTALSNLLSFEQAPIGSMFADVSAKSSATVAKFASSGIVQGYPDGAFKGDKGLTRAELVVILSRVLRLEAGTTASAAPSFTDTSKHWSASYVEAFVRAGYVKGYPDGTFRPSKLVTRAEAVVLLNNIMGTATDANENADIKDVSQRHWAYQQILAATK</sequence>
<dbReference type="EMBL" id="LYPA01000029">
    <property type="protein sequence ID" value="OBR68100.1"/>
    <property type="molecule type" value="Genomic_DNA"/>
</dbReference>
<dbReference type="Proteomes" id="UP000092024">
    <property type="component" value="Unassembled WGS sequence"/>
</dbReference>
<dbReference type="PANTHER" id="PTHR43308">
    <property type="entry name" value="OUTER MEMBRANE PROTEIN ALPHA-RELATED"/>
    <property type="match status" value="1"/>
</dbReference>
<protein>
    <recommendedName>
        <fullName evidence="1">SLH domain-containing protein</fullName>
    </recommendedName>
</protein>
<reference evidence="2 3" key="1">
    <citation type="submission" date="2016-05" db="EMBL/GenBank/DDBJ databases">
        <title>Paenibacillus oryzae. sp. nov., isolated from the rice root.</title>
        <authorList>
            <person name="Zhang J."/>
            <person name="Zhang X."/>
        </authorList>
    </citation>
    <scope>NUCLEOTIDE SEQUENCE [LARGE SCALE GENOMIC DNA]</scope>
    <source>
        <strain evidence="2 3">1DrF-4</strain>
    </source>
</reference>
<accession>A0A1A5YRR1</accession>
<evidence type="ECO:0000259" key="1">
    <source>
        <dbReference type="PROSITE" id="PS51272"/>
    </source>
</evidence>
<evidence type="ECO:0000313" key="2">
    <source>
        <dbReference type="EMBL" id="OBR68100.1"/>
    </source>
</evidence>
<dbReference type="InterPro" id="IPR051465">
    <property type="entry name" value="Cell_Envelope_Struct_Comp"/>
</dbReference>
<proteinExistence type="predicted"/>
<dbReference type="OrthoDB" id="9802197at2"/>
<dbReference type="Gene3D" id="2.160.20.110">
    <property type="match status" value="5"/>
</dbReference>
<comment type="caution">
    <text evidence="2">The sequence shown here is derived from an EMBL/GenBank/DDBJ whole genome shotgun (WGS) entry which is preliminary data.</text>
</comment>
<gene>
    <name evidence="2" type="ORF">A7K91_07750</name>
</gene>
<dbReference type="RefSeq" id="WP_068679707.1">
    <property type="nucleotide sequence ID" value="NZ_LYPA01000029.1"/>
</dbReference>
<dbReference type="Pfam" id="PF00395">
    <property type="entry name" value="SLH"/>
    <property type="match status" value="2"/>
</dbReference>
<dbReference type="InterPro" id="IPR001119">
    <property type="entry name" value="SLH_dom"/>
</dbReference>
<evidence type="ECO:0000313" key="3">
    <source>
        <dbReference type="Proteomes" id="UP000092024"/>
    </source>
</evidence>